<feature type="region of interest" description="Disordered" evidence="1">
    <location>
        <begin position="18"/>
        <end position="64"/>
    </location>
</feature>
<evidence type="ECO:0000313" key="2">
    <source>
        <dbReference type="EMBL" id="KAG0492595.1"/>
    </source>
</evidence>
<keyword evidence="4" id="KW-1185">Reference proteome</keyword>
<proteinExistence type="predicted"/>
<dbReference type="Proteomes" id="UP000639772">
    <property type="component" value="Unassembled WGS sequence"/>
</dbReference>
<dbReference type="EMBL" id="JADCNM010000002">
    <property type="protein sequence ID" value="KAG0494680.1"/>
    <property type="molecule type" value="Genomic_DNA"/>
</dbReference>
<sequence>MELICIKSDEKVEIKTSTKTEKRFGVSNPPPQKADERQREEEKEESLREVERSHPTQQKLGKSS</sequence>
<dbReference type="Proteomes" id="UP000636800">
    <property type="component" value="Chromosome 2"/>
</dbReference>
<dbReference type="AlphaFoldDB" id="A0A835VD48"/>
<reference evidence="4 5" key="1">
    <citation type="journal article" date="2020" name="Nat. Food">
        <title>A phased Vanilla planifolia genome enables genetic improvement of flavour and production.</title>
        <authorList>
            <person name="Hasing T."/>
            <person name="Tang H."/>
            <person name="Brym M."/>
            <person name="Khazi F."/>
            <person name="Huang T."/>
            <person name="Chambers A.H."/>
        </authorList>
    </citation>
    <scope>NUCLEOTIDE SEQUENCE [LARGE SCALE GENOMIC DNA]</scope>
    <source>
        <tissue evidence="2">Leaf</tissue>
    </source>
</reference>
<accession>A0A835VD48</accession>
<gene>
    <name evidence="3" type="ORF">HPP92_005674</name>
    <name evidence="2" type="ORF">HPP92_005993</name>
</gene>
<name>A0A835VD48_VANPL</name>
<evidence type="ECO:0000313" key="3">
    <source>
        <dbReference type="EMBL" id="KAG0494680.1"/>
    </source>
</evidence>
<dbReference type="EMBL" id="JADCNL010000002">
    <property type="protein sequence ID" value="KAG0492595.1"/>
    <property type="molecule type" value="Genomic_DNA"/>
</dbReference>
<organism evidence="2 4">
    <name type="scientific">Vanilla planifolia</name>
    <name type="common">Vanilla</name>
    <dbReference type="NCBI Taxonomy" id="51239"/>
    <lineage>
        <taxon>Eukaryota</taxon>
        <taxon>Viridiplantae</taxon>
        <taxon>Streptophyta</taxon>
        <taxon>Embryophyta</taxon>
        <taxon>Tracheophyta</taxon>
        <taxon>Spermatophyta</taxon>
        <taxon>Magnoliopsida</taxon>
        <taxon>Liliopsida</taxon>
        <taxon>Asparagales</taxon>
        <taxon>Orchidaceae</taxon>
        <taxon>Vanilloideae</taxon>
        <taxon>Vanilleae</taxon>
        <taxon>Vanilla</taxon>
    </lineage>
</organism>
<evidence type="ECO:0000313" key="4">
    <source>
        <dbReference type="Proteomes" id="UP000636800"/>
    </source>
</evidence>
<feature type="compositionally biased region" description="Polar residues" evidence="1">
    <location>
        <begin position="55"/>
        <end position="64"/>
    </location>
</feature>
<protein>
    <submittedName>
        <fullName evidence="2">Uncharacterized protein</fullName>
    </submittedName>
</protein>
<evidence type="ECO:0000313" key="5">
    <source>
        <dbReference type="Proteomes" id="UP000639772"/>
    </source>
</evidence>
<comment type="caution">
    <text evidence="2">The sequence shown here is derived from an EMBL/GenBank/DDBJ whole genome shotgun (WGS) entry which is preliminary data.</text>
</comment>
<evidence type="ECO:0000256" key="1">
    <source>
        <dbReference type="SAM" id="MobiDB-lite"/>
    </source>
</evidence>
<feature type="compositionally biased region" description="Basic and acidic residues" evidence="1">
    <location>
        <begin position="33"/>
        <end position="54"/>
    </location>
</feature>